<dbReference type="PRINTS" id="PR00702">
    <property type="entry name" value="ACRIFLAVINRP"/>
</dbReference>
<feature type="transmembrane region" description="Helical" evidence="1">
    <location>
        <begin position="548"/>
        <end position="568"/>
    </location>
</feature>
<accession>C8VYH8</accession>
<dbReference type="PANTHER" id="PTHR32063">
    <property type="match status" value="1"/>
</dbReference>
<keyword evidence="3" id="KW-1185">Reference proteome</keyword>
<dbReference type="EMBL" id="CP001720">
    <property type="protein sequence ID" value="ACV62859.1"/>
    <property type="molecule type" value="Genomic_DNA"/>
</dbReference>
<organism evidence="2 3">
    <name type="scientific">Desulfofarcimen acetoxidans (strain ATCC 49208 / DSM 771 / KCTC 5769 / VKM B-1644 / 5575)</name>
    <name type="common">Desulfotomaculum acetoxidans</name>
    <dbReference type="NCBI Taxonomy" id="485916"/>
    <lineage>
        <taxon>Bacteria</taxon>
        <taxon>Bacillati</taxon>
        <taxon>Bacillota</taxon>
        <taxon>Clostridia</taxon>
        <taxon>Eubacteriales</taxon>
        <taxon>Peptococcaceae</taxon>
        <taxon>Desulfofarcimen</taxon>
    </lineage>
</organism>
<dbReference type="SUPFAM" id="SSF82714">
    <property type="entry name" value="Multidrug efflux transporter AcrB TolC docking domain, DN and DC subdomains"/>
    <property type="match status" value="2"/>
</dbReference>
<dbReference type="eggNOG" id="COG0841">
    <property type="taxonomic scope" value="Bacteria"/>
</dbReference>
<dbReference type="Gene3D" id="3.30.70.1320">
    <property type="entry name" value="Multidrug efflux transporter AcrB pore domain like"/>
    <property type="match status" value="1"/>
</dbReference>
<feature type="transmembrane region" description="Helical" evidence="1">
    <location>
        <begin position="902"/>
        <end position="922"/>
    </location>
</feature>
<dbReference type="STRING" id="485916.Dtox_2024"/>
<feature type="transmembrane region" description="Helical" evidence="1">
    <location>
        <begin position="429"/>
        <end position="449"/>
    </location>
</feature>
<dbReference type="InterPro" id="IPR001036">
    <property type="entry name" value="Acrflvin-R"/>
</dbReference>
<dbReference type="PANTHER" id="PTHR32063:SF0">
    <property type="entry name" value="SWARMING MOTILITY PROTEIN SWRC"/>
    <property type="match status" value="1"/>
</dbReference>
<dbReference type="Proteomes" id="UP000002217">
    <property type="component" value="Chromosome"/>
</dbReference>
<feature type="transmembrane region" description="Helical" evidence="1">
    <location>
        <begin position="876"/>
        <end position="895"/>
    </location>
</feature>
<dbReference type="OrthoDB" id="9757876at2"/>
<dbReference type="Pfam" id="PF00873">
    <property type="entry name" value="ACR_tran"/>
    <property type="match status" value="1"/>
</dbReference>
<evidence type="ECO:0000256" key="1">
    <source>
        <dbReference type="SAM" id="Phobius"/>
    </source>
</evidence>
<feature type="transmembrane region" description="Helical" evidence="1">
    <location>
        <begin position="358"/>
        <end position="378"/>
    </location>
</feature>
<dbReference type="GO" id="GO:0042910">
    <property type="term" value="F:xenobiotic transmembrane transporter activity"/>
    <property type="evidence" value="ECO:0007669"/>
    <property type="project" value="TreeGrafter"/>
</dbReference>
<protein>
    <submittedName>
        <fullName evidence="2">Acriflavin resistance protein</fullName>
    </submittedName>
</protein>
<reference evidence="2 3" key="1">
    <citation type="journal article" date="2009" name="Stand. Genomic Sci.">
        <title>Complete genome sequence of Desulfotomaculum acetoxidans type strain (5575).</title>
        <authorList>
            <person name="Spring S."/>
            <person name="Lapidus A."/>
            <person name="Schroder M."/>
            <person name="Gleim D."/>
            <person name="Sims D."/>
            <person name="Meincke L."/>
            <person name="Glavina Del Rio T."/>
            <person name="Tice H."/>
            <person name="Copeland A."/>
            <person name="Cheng J.F."/>
            <person name="Lucas S."/>
            <person name="Chen F."/>
            <person name="Nolan M."/>
            <person name="Bruce D."/>
            <person name="Goodwin L."/>
            <person name="Pitluck S."/>
            <person name="Ivanova N."/>
            <person name="Mavromatis K."/>
            <person name="Mikhailova N."/>
            <person name="Pati A."/>
            <person name="Chen A."/>
            <person name="Palaniappan K."/>
            <person name="Land M."/>
            <person name="Hauser L."/>
            <person name="Chang Y.J."/>
            <person name="Jeffries C.D."/>
            <person name="Chain P."/>
            <person name="Saunders E."/>
            <person name="Brettin T."/>
            <person name="Detter J.C."/>
            <person name="Goker M."/>
            <person name="Bristow J."/>
            <person name="Eisen J.A."/>
            <person name="Markowitz V."/>
            <person name="Hugenholtz P."/>
            <person name="Kyrpides N.C."/>
            <person name="Klenk H.P."/>
            <person name="Han C."/>
        </authorList>
    </citation>
    <scope>NUCLEOTIDE SEQUENCE [LARGE SCALE GENOMIC DNA]</scope>
    <source>
        <strain evidence="3">ATCC 49208 / DSM 771 / VKM B-1644</strain>
    </source>
</reference>
<dbReference type="Gene3D" id="3.30.2090.10">
    <property type="entry name" value="Multidrug efflux transporter AcrB TolC docking domain, DN and DC subdomains"/>
    <property type="match status" value="2"/>
</dbReference>
<feature type="transmembrane region" description="Helical" evidence="1">
    <location>
        <begin position="1005"/>
        <end position="1031"/>
    </location>
</feature>
<evidence type="ECO:0000313" key="2">
    <source>
        <dbReference type="EMBL" id="ACV62859.1"/>
    </source>
</evidence>
<feature type="transmembrane region" description="Helical" evidence="1">
    <location>
        <begin position="12"/>
        <end position="30"/>
    </location>
</feature>
<dbReference type="GO" id="GO:0005886">
    <property type="term" value="C:plasma membrane"/>
    <property type="evidence" value="ECO:0007669"/>
    <property type="project" value="TreeGrafter"/>
</dbReference>
<dbReference type="SUPFAM" id="SSF82693">
    <property type="entry name" value="Multidrug efflux transporter AcrB pore domain, PN1, PN2, PC1 and PC2 subdomains"/>
    <property type="match status" value="3"/>
</dbReference>
<dbReference type="InterPro" id="IPR027463">
    <property type="entry name" value="AcrB_DN_DC_subdom"/>
</dbReference>
<keyword evidence="1" id="KW-0472">Membrane</keyword>
<feature type="transmembrane region" description="Helical" evidence="1">
    <location>
        <begin position="461"/>
        <end position="484"/>
    </location>
</feature>
<proteinExistence type="predicted"/>
<evidence type="ECO:0000313" key="3">
    <source>
        <dbReference type="Proteomes" id="UP000002217"/>
    </source>
</evidence>
<sequence>MHITELSIKRPAMMTMVIMFFVVLGLYTYGRIGTELFPAINTPYVTVSVSYPGAGAEEIETQIIKPIEENLASLSQLKHINSMASVGRANVSLEFDLTADADEAAIDVQKKVDAISGRFPDGAGDPVVIKRDMNDQPIMTLSLSSKRPQYEIYDLANDIVKERLQRLTGVTEVAISGGQQREIQINIDKTRLEGYGLTLNQVISRLEEENLDDPSGRIDRPEAEYNLRVLGQFRSINDIAAIHIPTSSGYPVPLKDIATVTEGYQEVRAFSRLNGTDAVSIQIYKQSDASVVAVGKTVKNELDVIKKELPTDSELIISNDSSDYVQRSLNGTWSNILEGIITTGLALFIFLRQWRSTLIVMLAIPTSLIATVMMMYFSGFTFNMMSLMGLALCIGILVDDSIVVLENIHRHVQMGKSPYEAAIEGRREIGMAAIAITMSDIVVFMPIALMNGMVGQFFRQFGMTVVFATLFSLFISFTLTPMLASRLYKQKLNPESGEGQEHSSPEVLQKKRQSIFAFIWKHTIPLGRKVKQAYLKQLDWSFNNRKKVLAFSVLAFLLSLTVIPLKLVGMEFAPKTDQGQISVSLEMPIGTPIGKTDAAVRKLEAYLSKVPELQFYQTSVGGGGGRGASTGSNTGRISLQLYPKTERERSVWEVADGIRKWSKSFKEGRVFVTESDSMGGGGGGSAVQIVVSGKDPEKLLQLVDQVKGVVASTPGAADPNTNWRLGQPEIQVRVDHLRTAYYDLSVNDVARTVRASINGETAGVYHDGDRDVDIVVRLDGASKQDVGSLKDIKIASGNTPVSLGQVADIDFGSGPRDIRRVDRQRAINVTCNVRDRVLSDFMQEVKVKLAEIKLQPGFSITYSGQDQNMNDSFKELAAALLLSILLVYMVLVMLYESFTTPFIRMLSLPLGIMGALVALAIFRYNLNLFTIIGVIMLDGLVAKNGTLLIDYTHTMMAQGKTLREALVEAATTRLRPIIMTTITMVFGMLPTALSLTEGAENRSGMAVVLIGGLLSSTVFTLFVIPVVYTIIDDWKHNWHERRRNRLIKKGLVVDSSVI</sequence>
<dbReference type="KEGG" id="dae:Dtox_2024"/>
<keyword evidence="1" id="KW-0812">Transmembrane</keyword>
<dbReference type="RefSeq" id="WP_015757563.1">
    <property type="nucleotide sequence ID" value="NC_013216.1"/>
</dbReference>
<dbReference type="SUPFAM" id="SSF82866">
    <property type="entry name" value="Multidrug efflux transporter AcrB transmembrane domain"/>
    <property type="match status" value="2"/>
</dbReference>
<dbReference type="Gene3D" id="3.30.70.1430">
    <property type="entry name" value="Multidrug efflux transporter AcrB pore domain"/>
    <property type="match status" value="2"/>
</dbReference>
<dbReference type="AlphaFoldDB" id="C8VYH8"/>
<dbReference type="Gene3D" id="3.30.70.1440">
    <property type="entry name" value="Multidrug efflux transporter AcrB pore domain"/>
    <property type="match status" value="1"/>
</dbReference>
<dbReference type="HOGENOM" id="CLU_002755_1_2_9"/>
<name>C8VYH8_DESAS</name>
<feature type="transmembrane region" description="Helical" evidence="1">
    <location>
        <begin position="974"/>
        <end position="993"/>
    </location>
</feature>
<feature type="transmembrane region" description="Helical" evidence="1">
    <location>
        <begin position="928"/>
        <end position="953"/>
    </location>
</feature>
<gene>
    <name evidence="2" type="ordered locus">Dtox_2024</name>
</gene>
<feature type="transmembrane region" description="Helical" evidence="1">
    <location>
        <begin position="384"/>
        <end position="408"/>
    </location>
</feature>
<feature type="transmembrane region" description="Helical" evidence="1">
    <location>
        <begin position="332"/>
        <end position="351"/>
    </location>
</feature>
<keyword evidence="1" id="KW-1133">Transmembrane helix</keyword>
<dbReference type="Gene3D" id="1.20.1640.10">
    <property type="entry name" value="Multidrug efflux transporter AcrB transmembrane domain"/>
    <property type="match status" value="2"/>
</dbReference>